<dbReference type="PANTHER" id="PTHR11422:SF3">
    <property type="entry name" value="G6F-LIKE PROTEIN"/>
    <property type="match status" value="1"/>
</dbReference>
<keyword evidence="1" id="KW-0472">Membrane</keyword>
<dbReference type="GO" id="GO:0045121">
    <property type="term" value="C:membrane raft"/>
    <property type="evidence" value="ECO:0007669"/>
    <property type="project" value="TreeGrafter"/>
</dbReference>
<name>A0A8C1W622_CYPCA</name>
<dbReference type="Gene3D" id="2.60.40.10">
    <property type="entry name" value="Immunoglobulins"/>
    <property type="match status" value="3"/>
</dbReference>
<feature type="transmembrane region" description="Helical" evidence="1">
    <location>
        <begin position="471"/>
        <end position="490"/>
    </location>
</feature>
<dbReference type="SMART" id="SM00409">
    <property type="entry name" value="IG"/>
    <property type="match status" value="3"/>
</dbReference>
<sequence length="578" mass="63604">MLRPSSTMGKYFHAFIIICSGSCFLISPLMAGDVWNDVVIVREDTSVTLSCFESPPTSSVRVTWKMMSAREDRWSYLLSANCIDGQTDGRGSIMFGGRMFGISADASLTFRATAADQGRYSCVIEKDDKKLQERIVLLSLIKLSVTPTPPVTVNSTVRLAAQVSPSSIASWGTWVSPSGEQLLTEISYGTGSLLSKLPRVTSKDNGVYTCRIRVHGNSGTSVSEHRVNVTVNVKAVLSFTEVAHNNVPRSLAALSSSQVTLTCPPVLGDYVLLYWVPSDAKQKMLIFQFDRWRRSYTNQTKPRLHLIDPASLAAAGNFSFLLSPASKDGGLYTCKVFLDDKAFSQANRLSVLHGYTKSSLTTRELSCLYSGRSQVEVIKWSYVQDPRRSLQSFTVMCRTTTSVVLPVTNETAGQYACTLYLKNGKSVQYMFTVTMGSIEPTFSPGSTLPPAVFLTLPPTGDVSASSHVSTFSFLLFLIPLIAVAVGGLLWRQGYCVTCQSVEQSPSHHSGEAENIYENPDDLRQVIEMHSTSFSPSISLFLLLPPAVLLNLFLLLLLSFILSLSLSFFLNVYLYLLYY</sequence>
<feature type="domain" description="Ig-like" evidence="2">
    <location>
        <begin position="365"/>
        <end position="434"/>
    </location>
</feature>
<keyword evidence="1" id="KW-1133">Transmembrane helix</keyword>
<dbReference type="AlphaFoldDB" id="A0A8C1W622"/>
<evidence type="ECO:0000259" key="2">
    <source>
        <dbReference type="PROSITE" id="PS50835"/>
    </source>
</evidence>
<organism evidence="3 4">
    <name type="scientific">Cyprinus carpio</name>
    <name type="common">Common carp</name>
    <dbReference type="NCBI Taxonomy" id="7962"/>
    <lineage>
        <taxon>Eukaryota</taxon>
        <taxon>Metazoa</taxon>
        <taxon>Chordata</taxon>
        <taxon>Craniata</taxon>
        <taxon>Vertebrata</taxon>
        <taxon>Euteleostomi</taxon>
        <taxon>Actinopterygii</taxon>
        <taxon>Neopterygii</taxon>
        <taxon>Teleostei</taxon>
        <taxon>Ostariophysi</taxon>
        <taxon>Cypriniformes</taxon>
        <taxon>Cyprinidae</taxon>
        <taxon>Cyprininae</taxon>
        <taxon>Cyprinus</taxon>
    </lineage>
</organism>
<accession>A0A8C1W622</accession>
<dbReference type="GO" id="GO:1990782">
    <property type="term" value="F:protein tyrosine kinase binding"/>
    <property type="evidence" value="ECO:0007669"/>
    <property type="project" value="TreeGrafter"/>
</dbReference>
<evidence type="ECO:0000313" key="4">
    <source>
        <dbReference type="Proteomes" id="UP000694700"/>
    </source>
</evidence>
<reference evidence="3" key="1">
    <citation type="submission" date="2025-08" db="UniProtKB">
        <authorList>
            <consortium name="Ensembl"/>
        </authorList>
    </citation>
    <scope>IDENTIFICATION</scope>
</reference>
<dbReference type="Ensembl" id="ENSCCRT00015062161.1">
    <property type="protein sequence ID" value="ENSCCRP00015060195.1"/>
    <property type="gene ID" value="ENSCCRG00015024649.1"/>
</dbReference>
<feature type="domain" description="Ig-like" evidence="2">
    <location>
        <begin position="28"/>
        <end position="132"/>
    </location>
</feature>
<proteinExistence type="predicted"/>
<dbReference type="GO" id="GO:0035723">
    <property type="term" value="P:interleukin-15-mediated signaling pathway"/>
    <property type="evidence" value="ECO:0007669"/>
    <property type="project" value="TreeGrafter"/>
</dbReference>
<dbReference type="GO" id="GO:0042289">
    <property type="term" value="F:MHC class II protein binding"/>
    <property type="evidence" value="ECO:0007669"/>
    <property type="project" value="TreeGrafter"/>
</dbReference>
<dbReference type="PROSITE" id="PS50835">
    <property type="entry name" value="IG_LIKE"/>
    <property type="match status" value="2"/>
</dbReference>
<keyword evidence="1" id="KW-0812">Transmembrane</keyword>
<dbReference type="InterPro" id="IPR036179">
    <property type="entry name" value="Ig-like_dom_sf"/>
</dbReference>
<dbReference type="GO" id="GO:0070374">
    <property type="term" value="P:positive regulation of ERK1 and ERK2 cascade"/>
    <property type="evidence" value="ECO:0007669"/>
    <property type="project" value="TreeGrafter"/>
</dbReference>
<dbReference type="SUPFAM" id="SSF48726">
    <property type="entry name" value="Immunoglobulin"/>
    <property type="match status" value="3"/>
</dbReference>
<dbReference type="GO" id="GO:0009897">
    <property type="term" value="C:external side of plasma membrane"/>
    <property type="evidence" value="ECO:0007669"/>
    <property type="project" value="TreeGrafter"/>
</dbReference>
<protein>
    <submittedName>
        <fullName evidence="3">G6f-like</fullName>
    </submittedName>
</protein>
<evidence type="ECO:0000256" key="1">
    <source>
        <dbReference type="SAM" id="Phobius"/>
    </source>
</evidence>
<dbReference type="InterPro" id="IPR003599">
    <property type="entry name" value="Ig_sub"/>
</dbReference>
<dbReference type="Proteomes" id="UP000694700">
    <property type="component" value="Unplaced"/>
</dbReference>
<dbReference type="InterPro" id="IPR013783">
    <property type="entry name" value="Ig-like_fold"/>
</dbReference>
<dbReference type="PANTHER" id="PTHR11422">
    <property type="entry name" value="T-CELL SURFACE GLYCOPROTEIN CD4"/>
    <property type="match status" value="1"/>
</dbReference>
<dbReference type="InterPro" id="IPR007110">
    <property type="entry name" value="Ig-like_dom"/>
</dbReference>
<dbReference type="GO" id="GO:0042110">
    <property type="term" value="P:T cell activation"/>
    <property type="evidence" value="ECO:0007669"/>
    <property type="project" value="TreeGrafter"/>
</dbReference>
<evidence type="ECO:0000313" key="3">
    <source>
        <dbReference type="Ensembl" id="ENSCCRP00015060195.1"/>
    </source>
</evidence>